<evidence type="ECO:0000256" key="2">
    <source>
        <dbReference type="ARBA" id="ARBA00012438"/>
    </source>
</evidence>
<dbReference type="SUPFAM" id="SSF47384">
    <property type="entry name" value="Homodimeric domain of signal transducing histidine kinase"/>
    <property type="match status" value="1"/>
</dbReference>
<dbReference type="FunFam" id="1.10.287.130:FF:000045">
    <property type="entry name" value="Two-component system sensor histidine kinase/response regulator"/>
    <property type="match status" value="1"/>
</dbReference>
<dbReference type="InterPro" id="IPR003594">
    <property type="entry name" value="HATPase_dom"/>
</dbReference>
<dbReference type="Gene3D" id="2.130.10.10">
    <property type="entry name" value="YVTN repeat-like/Quinoprotein amine dehydrogenase"/>
    <property type="match status" value="3"/>
</dbReference>
<dbReference type="SMART" id="SM00387">
    <property type="entry name" value="HATPase_c"/>
    <property type="match status" value="1"/>
</dbReference>
<dbReference type="PANTHER" id="PTHR43547:SF2">
    <property type="entry name" value="HYBRID SIGNAL TRANSDUCTION HISTIDINE KINASE C"/>
    <property type="match status" value="1"/>
</dbReference>
<comment type="catalytic activity">
    <reaction evidence="1">
        <text>ATP + protein L-histidine = ADP + protein N-phospho-L-histidine.</text>
        <dbReference type="EC" id="2.7.13.3"/>
    </reaction>
</comment>
<dbReference type="SUPFAM" id="SSF52172">
    <property type="entry name" value="CheY-like"/>
    <property type="match status" value="1"/>
</dbReference>
<reference evidence="11 12" key="1">
    <citation type="submission" date="2019-11" db="EMBL/GenBank/DDBJ databases">
        <title>Draft genome sequence of Labilibaculum sp. strain SYP isolated from Black Sea.</title>
        <authorList>
            <person name="Yadav S."/>
            <person name="Villanueva L."/>
        </authorList>
    </citation>
    <scope>NUCLEOTIDE SEQUENCE [LARGE SCALE GENOMIC DNA]</scope>
    <source>
        <strain evidence="11 12">44</strain>
    </source>
</reference>
<dbReference type="InterPro" id="IPR011110">
    <property type="entry name" value="Reg_prop"/>
</dbReference>
<dbReference type="SMART" id="SM00448">
    <property type="entry name" value="REC"/>
    <property type="match status" value="1"/>
</dbReference>
<evidence type="ECO:0000259" key="8">
    <source>
        <dbReference type="PROSITE" id="PS50109"/>
    </source>
</evidence>
<keyword evidence="3 6" id="KW-0597">Phosphoprotein</keyword>
<keyword evidence="4" id="KW-0805">Transcription regulation</keyword>
<dbReference type="InterPro" id="IPR001789">
    <property type="entry name" value="Sig_transdc_resp-reg_receiver"/>
</dbReference>
<dbReference type="Proteomes" id="UP000462449">
    <property type="component" value="Unassembled WGS sequence"/>
</dbReference>
<dbReference type="Gene3D" id="2.60.40.10">
    <property type="entry name" value="Immunoglobulins"/>
    <property type="match status" value="1"/>
</dbReference>
<dbReference type="GO" id="GO:0003700">
    <property type="term" value="F:DNA-binding transcription factor activity"/>
    <property type="evidence" value="ECO:0007669"/>
    <property type="project" value="InterPro"/>
</dbReference>
<evidence type="ECO:0000313" key="13">
    <source>
        <dbReference type="Proteomes" id="UP000462449"/>
    </source>
</evidence>
<dbReference type="Gene3D" id="3.40.50.2300">
    <property type="match status" value="1"/>
</dbReference>
<feature type="domain" description="Response regulatory" evidence="9">
    <location>
        <begin position="1171"/>
        <end position="1286"/>
    </location>
</feature>
<dbReference type="Gene3D" id="1.10.10.60">
    <property type="entry name" value="Homeodomain-like"/>
    <property type="match status" value="2"/>
</dbReference>
<name>A0A7M4D1Y9_9BACT</name>
<evidence type="ECO:0000313" key="11">
    <source>
        <dbReference type="EMBL" id="MVB05873.1"/>
    </source>
</evidence>
<evidence type="ECO:0000256" key="3">
    <source>
        <dbReference type="ARBA" id="ARBA00022553"/>
    </source>
</evidence>
<dbReference type="InterPro" id="IPR036890">
    <property type="entry name" value="HATPase_C_sf"/>
</dbReference>
<dbReference type="Proteomes" id="UP000285951">
    <property type="component" value="Unassembled WGS sequence"/>
</dbReference>
<dbReference type="InterPro" id="IPR004358">
    <property type="entry name" value="Sig_transdc_His_kin-like_C"/>
</dbReference>
<feature type="domain" description="HTH araC/xylS-type" evidence="7">
    <location>
        <begin position="1318"/>
        <end position="1417"/>
    </location>
</feature>
<gene>
    <name evidence="11" type="ORF">DWB62_002430</name>
    <name evidence="10" type="ORF">GNY23_02430</name>
</gene>
<organism evidence="10 13">
    <name type="scientific">Labilibaculum euxinus</name>
    <dbReference type="NCBI Taxonomy" id="2686357"/>
    <lineage>
        <taxon>Bacteria</taxon>
        <taxon>Pseudomonadati</taxon>
        <taxon>Bacteroidota</taxon>
        <taxon>Bacteroidia</taxon>
        <taxon>Marinilabiliales</taxon>
        <taxon>Marinifilaceae</taxon>
        <taxon>Labilibaculum</taxon>
    </lineage>
</organism>
<comment type="caution">
    <text evidence="10">The sequence shown here is derived from an EMBL/GenBank/DDBJ whole genome shotgun (WGS) entry which is preliminary data.</text>
</comment>
<evidence type="ECO:0000256" key="6">
    <source>
        <dbReference type="PROSITE-ProRule" id="PRU00169"/>
    </source>
</evidence>
<evidence type="ECO:0000313" key="10">
    <source>
        <dbReference type="EMBL" id="MUP36668.1"/>
    </source>
</evidence>
<dbReference type="InterPro" id="IPR018060">
    <property type="entry name" value="HTH_AraC"/>
</dbReference>
<dbReference type="InterPro" id="IPR005467">
    <property type="entry name" value="His_kinase_dom"/>
</dbReference>
<dbReference type="SMART" id="SM00342">
    <property type="entry name" value="HTH_ARAC"/>
    <property type="match status" value="1"/>
</dbReference>
<dbReference type="PANTHER" id="PTHR43547">
    <property type="entry name" value="TWO-COMPONENT HISTIDINE KINASE"/>
    <property type="match status" value="1"/>
</dbReference>
<feature type="domain" description="Histidine kinase" evidence="8">
    <location>
        <begin position="912"/>
        <end position="1127"/>
    </location>
</feature>
<dbReference type="InterPro" id="IPR011006">
    <property type="entry name" value="CheY-like_superfamily"/>
</dbReference>
<dbReference type="InterPro" id="IPR003661">
    <property type="entry name" value="HisK_dim/P_dom"/>
</dbReference>
<dbReference type="EMBL" id="WOTW01000003">
    <property type="protein sequence ID" value="MUP36668.1"/>
    <property type="molecule type" value="Genomic_DNA"/>
</dbReference>
<dbReference type="SMART" id="SM00388">
    <property type="entry name" value="HisKA"/>
    <property type="match status" value="1"/>
</dbReference>
<dbReference type="Pfam" id="PF00072">
    <property type="entry name" value="Response_reg"/>
    <property type="match status" value="1"/>
</dbReference>
<dbReference type="GO" id="GO:0000155">
    <property type="term" value="F:phosphorelay sensor kinase activity"/>
    <property type="evidence" value="ECO:0007669"/>
    <property type="project" value="InterPro"/>
</dbReference>
<dbReference type="SUPFAM" id="SSF46689">
    <property type="entry name" value="Homeodomain-like"/>
    <property type="match status" value="1"/>
</dbReference>
<dbReference type="Pfam" id="PF02518">
    <property type="entry name" value="HATPase_c"/>
    <property type="match status" value="1"/>
</dbReference>
<dbReference type="PROSITE" id="PS01124">
    <property type="entry name" value="HTH_ARAC_FAMILY_2"/>
    <property type="match status" value="1"/>
</dbReference>
<proteinExistence type="predicted"/>
<dbReference type="Gene3D" id="3.30.565.10">
    <property type="entry name" value="Histidine kinase-like ATPase, C-terminal domain"/>
    <property type="match status" value="1"/>
</dbReference>
<reference evidence="10 13" key="2">
    <citation type="submission" date="2019-12" db="EMBL/GenBank/DDBJ databases">
        <title>Draft genome sequence of Labilibaculum sp. strain 44 isolated from deep waters of Black Sea.</title>
        <authorList>
            <person name="Yadav S."/>
            <person name="Villanueva L."/>
        </authorList>
    </citation>
    <scope>NUCLEOTIDE SEQUENCE [LARGE SCALE GENOMIC DNA]</scope>
    <source>
        <strain evidence="10 13">44</strain>
    </source>
</reference>
<dbReference type="PROSITE" id="PS50110">
    <property type="entry name" value="RESPONSE_REGULATORY"/>
    <property type="match status" value="1"/>
</dbReference>
<dbReference type="Pfam" id="PF12833">
    <property type="entry name" value="HTH_18"/>
    <property type="match status" value="1"/>
</dbReference>
<dbReference type="FunFam" id="2.60.40.10:FF:000791">
    <property type="entry name" value="Two-component system sensor histidine kinase/response regulator"/>
    <property type="match status" value="1"/>
</dbReference>
<dbReference type="InterPro" id="IPR015943">
    <property type="entry name" value="WD40/YVTN_repeat-like_dom_sf"/>
</dbReference>
<dbReference type="EC" id="2.7.13.3" evidence="2"/>
<dbReference type="Gene3D" id="1.10.287.130">
    <property type="match status" value="1"/>
</dbReference>
<evidence type="ECO:0000256" key="4">
    <source>
        <dbReference type="ARBA" id="ARBA00023015"/>
    </source>
</evidence>
<evidence type="ECO:0000256" key="5">
    <source>
        <dbReference type="ARBA" id="ARBA00023163"/>
    </source>
</evidence>
<dbReference type="InterPro" id="IPR011123">
    <property type="entry name" value="Y_Y_Y"/>
</dbReference>
<evidence type="ECO:0000259" key="9">
    <source>
        <dbReference type="PROSITE" id="PS50110"/>
    </source>
</evidence>
<evidence type="ECO:0000256" key="1">
    <source>
        <dbReference type="ARBA" id="ARBA00000085"/>
    </source>
</evidence>
<dbReference type="InterPro" id="IPR036097">
    <property type="entry name" value="HisK_dim/P_sf"/>
</dbReference>
<dbReference type="CDD" id="cd00082">
    <property type="entry name" value="HisKA"/>
    <property type="match status" value="1"/>
</dbReference>
<dbReference type="SUPFAM" id="SSF50998">
    <property type="entry name" value="Quinoprotein alcohol dehydrogenase-like"/>
    <property type="match status" value="1"/>
</dbReference>
<dbReference type="InterPro" id="IPR011047">
    <property type="entry name" value="Quinoprotein_ADH-like_sf"/>
</dbReference>
<feature type="modified residue" description="4-aspartylphosphate" evidence="6">
    <location>
        <position position="1219"/>
    </location>
</feature>
<dbReference type="RefSeq" id="WP_156194579.1">
    <property type="nucleotide sequence ID" value="NZ_QTZN02000003.1"/>
</dbReference>
<dbReference type="OrthoDB" id="1108380at2"/>
<dbReference type="EMBL" id="QTZN02000003">
    <property type="protein sequence ID" value="MVB05873.1"/>
    <property type="molecule type" value="Genomic_DNA"/>
</dbReference>
<evidence type="ECO:0000259" key="7">
    <source>
        <dbReference type="PROSITE" id="PS01124"/>
    </source>
</evidence>
<dbReference type="Pfam" id="PF00512">
    <property type="entry name" value="HisKA"/>
    <property type="match status" value="1"/>
</dbReference>
<keyword evidence="5" id="KW-0804">Transcription</keyword>
<protein>
    <recommendedName>
        <fullName evidence="2">histidine kinase</fullName>
        <ecNumber evidence="2">2.7.13.3</ecNumber>
    </recommendedName>
</protein>
<dbReference type="Pfam" id="PF07495">
    <property type="entry name" value="Y_Y_Y"/>
    <property type="match status" value="1"/>
</dbReference>
<dbReference type="PROSITE" id="PS50109">
    <property type="entry name" value="HIS_KIN"/>
    <property type="match status" value="1"/>
</dbReference>
<dbReference type="Pfam" id="PF07494">
    <property type="entry name" value="Reg_prop"/>
    <property type="match status" value="5"/>
</dbReference>
<dbReference type="SUPFAM" id="SSF55874">
    <property type="entry name" value="ATPase domain of HSP90 chaperone/DNA topoisomerase II/histidine kinase"/>
    <property type="match status" value="1"/>
</dbReference>
<accession>A0A7M4D1Y9</accession>
<dbReference type="SUPFAM" id="SSF63829">
    <property type="entry name" value="Calcium-dependent phosphotriesterase"/>
    <property type="match status" value="2"/>
</dbReference>
<dbReference type="GO" id="GO:0043565">
    <property type="term" value="F:sequence-specific DNA binding"/>
    <property type="evidence" value="ECO:0007669"/>
    <property type="project" value="InterPro"/>
</dbReference>
<keyword evidence="12" id="KW-1185">Reference proteome</keyword>
<dbReference type="InterPro" id="IPR009057">
    <property type="entry name" value="Homeodomain-like_sf"/>
</dbReference>
<sequence length="1422" mass="162930">MNIKYFFLSCFLFIYLNVNAEKSFRIQNLTTKDGLSQNTISCILQDKQGFLWFGSLNGLNKYDGNEFTALQPSYGQTTTLSDSRIKNIREDKFGYLWVQTNIDHINCYNSQSESFISLNSANNQYANIYFAQSGDVWLWGNKNDCLKLTHTPKGLESKSFGNNSLGSGTVNFISEVKSGEIWIGTHNKLFCFKDKQLKLLIKNSNFHSIVENGAFVYVFTDNNKMYKIDKESHKITNEVKLNFPIHSSLHNTALLSLNNILITTHEESYVLNTQTLQIHLANSLFKGQSLKNAFTQMDNKNHIWVYNKSGVIWQYNSEQHSFKPFELIPPSIISNIDMERYSIYHDSKDMIWISTYGNGLFVIQQKNNEIFHLKHHKNEFDGLRTNFLLSITEDRSGNIWLGTEYAGISKINLIENKYQSFYPGHRSSSDEDNIVRLIYEDENENVWLGTKSGQLYIYDKFFSLIAKHQIKGGMPYILAADTKGNKWIGTKGNGLLIFDNNCFTSYKTYKKELINLDLQADKIYAVCKDSKGRMWLGTFGFGLLLAKEHNGTLELINFPELRKKQTRIRTIVQDKNGQMWLGGNNGLLTFDPDSILQDKSKFSHYQFNNRDDASLSNNEVKTIFEDSKGTLWIGTSGGGLNKIIKRENKHLHFEHFTTKQGLVNDIIQGIQEDENQNLWISTESGISLFFPQENHFENYSLSSKWEGDLFCESAICKSKNGAIYLGSYDGFYTIQPDSIKNHSNSEPIILTELFINGAKILPEGKTSPLSQSISSTKEINLKHNQHSFTIQFAILNYQNTNRYTYILDGFETQWNPSTQHNQATYRNIPPGTYTFRVKGSNHMGTWGENETKLLITIEQPIWRSTKAIILYFILVIVIGAIALKINRKIYHLNAAIQFEHQLSEYKIRFITNISHEFRTPLTIIRSTIENLMAQKDMTESIKKHLQYLDKSSRRLLRLTNQFLEYRKIQNEQAKVECEPTEVVGFFEDLFSTFEELAERKMLSFDFVSNLSSFVMQLDKEKMEKVAYNLLSNAFKFVNRKGKISFILNINQELKTLSISVSDNGKGVPKKEQGLLFTRFKQISPSKPGIGIGLNLSYEIIKLHDGNIQYTETPGGGATFIASIPILTNTETKVIRHQQQVLQPTNPEIIELESNPLTTLSEKELEQYKNFKVLVIEDDPDVSDYLNDFLQQYFKVIVAVNGLDGINKCSLVNPQLIICDAMMPKMNGFQVIKRIKSDFQTCHIPIVMLTAYVSSPYQLKGITAGADAYITKPFSSQYLIIRMVKLLEQRHTLQQKYAMEPGVSSLPNFAVNKDNEFIKELNLIIKQNISNTDFSINEFHEKMSMGRTIFYKKVKGLTGFTPNDYIRVIRMKEAAKLLTTTKLNVSEVAYKVGSSNPFYFSKCFKQQFGVSPSVYIKNGSAKS</sequence>
<dbReference type="PRINTS" id="PR00344">
    <property type="entry name" value="BCTRLSENSOR"/>
</dbReference>
<dbReference type="InterPro" id="IPR013783">
    <property type="entry name" value="Ig-like_fold"/>
</dbReference>
<evidence type="ECO:0000313" key="12">
    <source>
        <dbReference type="Proteomes" id="UP000285951"/>
    </source>
</evidence>